<dbReference type="Proteomes" id="UP000492821">
    <property type="component" value="Unassembled WGS sequence"/>
</dbReference>
<accession>A0A7E4ZS24</accession>
<evidence type="ECO:0000313" key="1">
    <source>
        <dbReference type="Proteomes" id="UP000492821"/>
    </source>
</evidence>
<reference evidence="2" key="2">
    <citation type="submission" date="2020-10" db="UniProtKB">
        <authorList>
            <consortium name="WormBaseParasite"/>
        </authorList>
    </citation>
    <scope>IDENTIFICATION</scope>
</reference>
<reference evidence="1" key="1">
    <citation type="journal article" date="2013" name="Genetics">
        <title>The draft genome and transcriptome of Panagrellus redivivus are shaped by the harsh demands of a free-living lifestyle.</title>
        <authorList>
            <person name="Srinivasan J."/>
            <person name="Dillman A.R."/>
            <person name="Macchietto M.G."/>
            <person name="Heikkinen L."/>
            <person name="Lakso M."/>
            <person name="Fracchia K.M."/>
            <person name="Antoshechkin I."/>
            <person name="Mortazavi A."/>
            <person name="Wong G."/>
            <person name="Sternberg P.W."/>
        </authorList>
    </citation>
    <scope>NUCLEOTIDE SEQUENCE [LARGE SCALE GENOMIC DNA]</scope>
    <source>
        <strain evidence="1">MT8872</strain>
    </source>
</reference>
<dbReference type="WBParaSite" id="Pan_g14122.t1">
    <property type="protein sequence ID" value="Pan_g14122.t1"/>
    <property type="gene ID" value="Pan_g14122"/>
</dbReference>
<organism evidence="1 2">
    <name type="scientific">Panagrellus redivivus</name>
    <name type="common">Microworm</name>
    <dbReference type="NCBI Taxonomy" id="6233"/>
    <lineage>
        <taxon>Eukaryota</taxon>
        <taxon>Metazoa</taxon>
        <taxon>Ecdysozoa</taxon>
        <taxon>Nematoda</taxon>
        <taxon>Chromadorea</taxon>
        <taxon>Rhabditida</taxon>
        <taxon>Tylenchina</taxon>
        <taxon>Panagrolaimomorpha</taxon>
        <taxon>Panagrolaimoidea</taxon>
        <taxon>Panagrolaimidae</taxon>
        <taxon>Panagrellus</taxon>
    </lineage>
</organism>
<dbReference type="AlphaFoldDB" id="A0A7E4ZS24"/>
<keyword evidence="1" id="KW-1185">Reference proteome</keyword>
<protein>
    <submittedName>
        <fullName evidence="2">FTH domain-containing protein</fullName>
    </submittedName>
</protein>
<evidence type="ECO:0000313" key="2">
    <source>
        <dbReference type="WBParaSite" id="Pan_g14122.t1"/>
    </source>
</evidence>
<proteinExistence type="predicted"/>
<sequence>MPFPIARLPYGLRRRLGELATPAEKFHLQIAAGNSDICPPILQKIETMLKSIEFKMEKGVLNVFQISGIEGRESLVVGQGDLVCCSTRLTFSNMHVSDLKAPIFNNLVLDPAVIQFDQCDDSAAFYQKVAAMTNGGGVQLTICNKSPISFEDVFSAFPDTVTLYLETVLSDRWMSDLVRHQKRKLLGCFMFGSHETIGAFTSHEVTALLKRQEAFFNLNIDFCNHTRPYIKRVERRLNRCLKRLKDTYQVAKVSILYGIKVVDFA</sequence>
<name>A0A7E4ZS24_PANRE</name>